<dbReference type="PANTHER" id="PTHR37534">
    <property type="entry name" value="TRANSCRIPTIONAL ACTIVATOR PROTEIN UGA3"/>
    <property type="match status" value="1"/>
</dbReference>
<organism evidence="10 11">
    <name type="scientific">Ascochyta lentis</name>
    <dbReference type="NCBI Taxonomy" id="205686"/>
    <lineage>
        <taxon>Eukaryota</taxon>
        <taxon>Fungi</taxon>
        <taxon>Dikarya</taxon>
        <taxon>Ascomycota</taxon>
        <taxon>Pezizomycotina</taxon>
        <taxon>Dothideomycetes</taxon>
        <taxon>Pleosporomycetidae</taxon>
        <taxon>Pleosporales</taxon>
        <taxon>Pleosporineae</taxon>
        <taxon>Didymellaceae</taxon>
        <taxon>Ascochyta</taxon>
    </lineage>
</organism>
<dbReference type="GO" id="GO:0045944">
    <property type="term" value="P:positive regulation of transcription by RNA polymerase II"/>
    <property type="evidence" value="ECO:0007669"/>
    <property type="project" value="TreeGrafter"/>
</dbReference>
<reference evidence="10" key="1">
    <citation type="submission" date="2018-12" db="EMBL/GenBank/DDBJ databases">
        <authorList>
            <person name="Syme R.A."/>
            <person name="Farfan-Caceres L."/>
            <person name="Lichtenzveig J."/>
        </authorList>
    </citation>
    <scope>NUCLEOTIDE SEQUENCE</scope>
    <source>
        <strain evidence="10">Al4</strain>
    </source>
</reference>
<comment type="similarity">
    <text evidence="7">Belongs to the eIF-3 subunit J family.</text>
</comment>
<dbReference type="GO" id="GO:0005634">
    <property type="term" value="C:nucleus"/>
    <property type="evidence" value="ECO:0007669"/>
    <property type="project" value="UniProtKB-SubCell"/>
</dbReference>
<comment type="subunit">
    <text evidence="7">Component of the eukaryotic translation initiation factor 3 (eIF-3) complex.</text>
</comment>
<dbReference type="EMBL" id="RZGK01000018">
    <property type="protein sequence ID" value="KAF9692273.1"/>
    <property type="molecule type" value="Genomic_DNA"/>
</dbReference>
<comment type="function">
    <text evidence="7">Component of the eukaryotic translation initiation factor 3 (eIF-3) complex, which is involved in protein synthesis of a specialized repertoire of mRNAs and, together with other initiation factors, stimulates binding of mRNA and methionyl-tRNAi to the 40S ribosome. The eIF-3 complex specifically targets and initiates translation of a subset of mRNAs involved in cell proliferation.</text>
</comment>
<evidence type="ECO:0000313" key="10">
    <source>
        <dbReference type="EMBL" id="KAF9692273.1"/>
    </source>
</evidence>
<dbReference type="InterPro" id="IPR013906">
    <property type="entry name" value="eIF3j"/>
</dbReference>
<comment type="caution">
    <text evidence="10">The sequence shown here is derived from an EMBL/GenBank/DDBJ whole genome shotgun (WGS) entry which is preliminary data.</text>
</comment>
<dbReference type="CDD" id="cd00067">
    <property type="entry name" value="GAL4"/>
    <property type="match status" value="1"/>
</dbReference>
<dbReference type="GO" id="GO:0005852">
    <property type="term" value="C:eukaryotic translation initiation factor 3 complex"/>
    <property type="evidence" value="ECO:0007669"/>
    <property type="project" value="UniProtKB-UniRule"/>
</dbReference>
<feature type="compositionally biased region" description="Acidic residues" evidence="8">
    <location>
        <begin position="30"/>
        <end position="49"/>
    </location>
</feature>
<dbReference type="Proteomes" id="UP000651452">
    <property type="component" value="Unassembled WGS sequence"/>
</dbReference>
<reference evidence="10" key="2">
    <citation type="submission" date="2020-09" db="EMBL/GenBank/DDBJ databases">
        <title>Reference genome assembly for Australian Ascochyta lentis isolate Al4.</title>
        <authorList>
            <person name="Lee R.C."/>
            <person name="Farfan-Caceres L.M."/>
            <person name="Debler J.W."/>
            <person name="Williams A.H."/>
            <person name="Henares B.M."/>
        </authorList>
    </citation>
    <scope>NUCLEOTIDE SEQUENCE</scope>
    <source>
        <strain evidence="10">Al4</strain>
    </source>
</reference>
<dbReference type="InterPro" id="IPR001138">
    <property type="entry name" value="Zn2Cys6_DnaBD"/>
</dbReference>
<evidence type="ECO:0000256" key="7">
    <source>
        <dbReference type="HAMAP-Rule" id="MF_03009"/>
    </source>
</evidence>
<feature type="domain" description="Zn(2)-C6 fungal-type" evidence="9">
    <location>
        <begin position="273"/>
        <end position="299"/>
    </location>
</feature>
<dbReference type="GO" id="GO:0000976">
    <property type="term" value="F:transcription cis-regulatory region binding"/>
    <property type="evidence" value="ECO:0007669"/>
    <property type="project" value="TreeGrafter"/>
</dbReference>
<comment type="subcellular location">
    <subcellularLocation>
        <location evidence="7">Cytoplasm</location>
    </subcellularLocation>
    <subcellularLocation>
        <location evidence="1">Nucleus</location>
    </subcellularLocation>
</comment>
<keyword evidence="5" id="KW-0175">Coiled coil</keyword>
<dbReference type="Pfam" id="PF00172">
    <property type="entry name" value="Zn_clus"/>
    <property type="match status" value="1"/>
</dbReference>
<evidence type="ECO:0000256" key="8">
    <source>
        <dbReference type="SAM" id="MobiDB-lite"/>
    </source>
</evidence>
<evidence type="ECO:0000256" key="2">
    <source>
        <dbReference type="ARBA" id="ARBA00022490"/>
    </source>
</evidence>
<dbReference type="SUPFAM" id="SSF57701">
    <property type="entry name" value="Zn2/Cys6 DNA-binding domain"/>
    <property type="match status" value="1"/>
</dbReference>
<dbReference type="AlphaFoldDB" id="A0A8H7MEQ5"/>
<feature type="compositionally biased region" description="Low complexity" evidence="8">
    <location>
        <begin position="319"/>
        <end position="328"/>
    </location>
</feature>
<evidence type="ECO:0000256" key="1">
    <source>
        <dbReference type="ARBA" id="ARBA00004123"/>
    </source>
</evidence>
<keyword evidence="3 7" id="KW-0396">Initiation factor</keyword>
<feature type="compositionally biased region" description="Polar residues" evidence="8">
    <location>
        <begin position="509"/>
        <end position="531"/>
    </location>
</feature>
<dbReference type="PROSITE" id="PS50048">
    <property type="entry name" value="ZN2_CY6_FUNGAL_2"/>
    <property type="match status" value="1"/>
</dbReference>
<feature type="region of interest" description="Disordered" evidence="8">
    <location>
        <begin position="1"/>
        <end position="127"/>
    </location>
</feature>
<accession>A0A8H7MEQ5</accession>
<feature type="compositionally biased region" description="Polar residues" evidence="8">
    <location>
        <begin position="395"/>
        <end position="406"/>
    </location>
</feature>
<dbReference type="InterPro" id="IPR036864">
    <property type="entry name" value="Zn2-C6_fun-type_DNA-bd_sf"/>
</dbReference>
<gene>
    <name evidence="7" type="primary">HCR1</name>
    <name evidence="10" type="ORF">EKO04_009396</name>
</gene>
<feature type="compositionally biased region" description="Polar residues" evidence="8">
    <location>
        <begin position="479"/>
        <end position="494"/>
    </location>
</feature>
<evidence type="ECO:0000256" key="4">
    <source>
        <dbReference type="ARBA" id="ARBA00022917"/>
    </source>
</evidence>
<dbReference type="OrthoDB" id="5229455at2759"/>
<dbReference type="InterPro" id="IPR021858">
    <property type="entry name" value="Fun_TF"/>
</dbReference>
<feature type="region of interest" description="Disordered" evidence="8">
    <location>
        <begin position="299"/>
        <end position="406"/>
    </location>
</feature>
<feature type="compositionally biased region" description="Acidic residues" evidence="8">
    <location>
        <begin position="94"/>
        <end position="103"/>
    </location>
</feature>
<dbReference type="InterPro" id="IPR023194">
    <property type="entry name" value="eIF3-like_dom_sf"/>
</dbReference>
<keyword evidence="6" id="KW-0539">Nucleus</keyword>
<dbReference type="HAMAP" id="MF_03009">
    <property type="entry name" value="eIF3j"/>
    <property type="match status" value="1"/>
</dbReference>
<evidence type="ECO:0000256" key="5">
    <source>
        <dbReference type="ARBA" id="ARBA00023054"/>
    </source>
</evidence>
<dbReference type="GO" id="GO:0016282">
    <property type="term" value="C:eukaryotic 43S preinitiation complex"/>
    <property type="evidence" value="ECO:0007669"/>
    <property type="project" value="UniProtKB-UniRule"/>
</dbReference>
<evidence type="ECO:0000256" key="3">
    <source>
        <dbReference type="ARBA" id="ARBA00022540"/>
    </source>
</evidence>
<dbReference type="GO" id="GO:0003743">
    <property type="term" value="F:translation initiation factor activity"/>
    <property type="evidence" value="ECO:0007669"/>
    <property type="project" value="UniProtKB-UniRule"/>
</dbReference>
<dbReference type="Pfam" id="PF11951">
    <property type="entry name" value="Fungal_trans_2"/>
    <property type="match status" value="1"/>
</dbReference>
<dbReference type="GO" id="GO:0033290">
    <property type="term" value="C:eukaryotic 48S preinitiation complex"/>
    <property type="evidence" value="ECO:0007669"/>
    <property type="project" value="UniProtKB-UniRule"/>
</dbReference>
<feature type="compositionally biased region" description="Basic and acidic residues" evidence="8">
    <location>
        <begin position="50"/>
        <end position="70"/>
    </location>
</feature>
<feature type="region of interest" description="Disordered" evidence="8">
    <location>
        <begin position="448"/>
        <end position="539"/>
    </location>
</feature>
<evidence type="ECO:0000259" key="9">
    <source>
        <dbReference type="PROSITE" id="PS50048"/>
    </source>
</evidence>
<name>A0A8H7MEQ5_9PLEO</name>
<feature type="compositionally biased region" description="Polar residues" evidence="8">
    <location>
        <begin position="549"/>
        <end position="561"/>
    </location>
</feature>
<protein>
    <recommendedName>
        <fullName evidence="7">Eukaryotic translation initiation factor 3 subunit J</fullName>
        <shortName evidence="7">eIF3j</shortName>
    </recommendedName>
    <alternativeName>
        <fullName evidence="7">Eukaryotic translation initiation factor 3 30 kDa subunit homolog</fullName>
        <shortName evidence="7">eIF-3 30 kDa subunit homolog</shortName>
    </alternativeName>
</protein>
<dbReference type="FunFam" id="1.10.246.60:FF:000003">
    <property type="entry name" value="Eukaryotic translation initiation factor 3 subunit J"/>
    <property type="match status" value="1"/>
</dbReference>
<dbReference type="GO" id="GO:0008270">
    <property type="term" value="F:zinc ion binding"/>
    <property type="evidence" value="ECO:0007669"/>
    <property type="project" value="InterPro"/>
</dbReference>
<keyword evidence="11" id="KW-1185">Reference proteome</keyword>
<feature type="compositionally biased region" description="Low complexity" evidence="8">
    <location>
        <begin position="13"/>
        <end position="24"/>
    </location>
</feature>
<dbReference type="Gene3D" id="4.10.240.10">
    <property type="entry name" value="Zn(2)-C6 fungal-type DNA-binding domain"/>
    <property type="match status" value="1"/>
</dbReference>
<evidence type="ECO:0000313" key="11">
    <source>
        <dbReference type="Proteomes" id="UP000651452"/>
    </source>
</evidence>
<keyword evidence="2 7" id="KW-0963">Cytoplasm</keyword>
<dbReference type="GO" id="GO:0001732">
    <property type="term" value="P:formation of cytoplasmic translation initiation complex"/>
    <property type="evidence" value="ECO:0007669"/>
    <property type="project" value="UniProtKB-UniRule"/>
</dbReference>
<feature type="region of interest" description="Disordered" evidence="8">
    <location>
        <begin position="549"/>
        <end position="568"/>
    </location>
</feature>
<keyword evidence="4 7" id="KW-0648">Protein biosynthesis</keyword>
<dbReference type="GO" id="GO:0000981">
    <property type="term" value="F:DNA-binding transcription factor activity, RNA polymerase II-specific"/>
    <property type="evidence" value="ECO:0007669"/>
    <property type="project" value="InterPro"/>
</dbReference>
<dbReference type="Pfam" id="PF08597">
    <property type="entry name" value="eIF3_subunit"/>
    <property type="match status" value="1"/>
</dbReference>
<dbReference type="PANTHER" id="PTHR37534:SF43">
    <property type="entry name" value="FINGER DOMAIN PROTEIN, PUTATIVE (AFU_ORTHOLOGUE AFUA_1G01850)-RELATED"/>
    <property type="match status" value="1"/>
</dbReference>
<sequence length="1046" mass="116412">MAPGKWDDEESGSDSSSPAAAPIARRGKFDDEEEDDVLDAWDEAEDSEVEREKAKKAAEAKAKAEAEAKANHKSKAQRIEEHRQAALRRRQMDEDYESEEETEEERRQRLRQAEQDGSRAQAEELFGELSVGKAKTAKAVTVSDESDPTKSVDLSALSIFNPNTKDQFTKLRETLTPLLVNNSKKGQYSLFLQEFVKGISKELPSDQIKKIASGLTTLSNEKMKEEKAAEKGGKKTKAAKTKTSLNATRDVGRNADTSTYDNEDFGDDDFMPCKARKVKCGEEKPTCLNCERQGEPCDYGIRLNWGGRTKREPAGSGSGASTTESGSPYMSTFSFENDDGSPLYPPSPGSSVTLKTAHRSAGPLTRNSPPRSNPAPVDPELPRLNHSGPHPFSGQIGSPQQGHYTQGVTGLSTLASFHQNQFQTQFEIPSSLDPAFEGFSYSNVGFTSVNTEESPSPSSMPPPRGSADSMYKRHKSNHSADSPTTTLSDAYSPNTGPPTPYNPFATMPLTPNSSVGSEDFTMRSSANQQSPAFPPPDLRRLSVKSLINNTHDGSLQEYNSEGESRRRYPVADSVSTTYGYDMGLTDFDTPRNRDHSAIAIFSPPISTLQLNDDFPFAEPEPRNKDMAFGKGGYYAKPVQIRIPKSLEPLPPLLVENKMNLLYFHHFINHTARILVPHDCEKNPFRQILPEMAVRDENIMNLLLAYSASHRARMLNQPEPANRIAVWVQDVFPRLRQTLTENPTHISNSTLAAVIMMASLEIIASNTFEVPISWQSHLQMARQMVMARGGPQGVDRQDRVAYFLSRWFAYLDVLGSLSGSKNDTPLGSFYWSSENASADEDFEIDCLMGFTNRCVGSLAKISELAKLCESQRIDNEGNIREDWHPSLEIYNQAMHIRYELEEGLSDQYIHKGCNHRSDPDAESEGAWDATEIYATNEMFHWGGLVHLYRRVLGKPATDAEVQNAIREIVELLYKVRRGSSAEACLLFPMFVAGCDAQDEGQREKIMDRLRGVEGFGMTQIDRARSLMRRVWDTGKPWESLVSGEFFG</sequence>
<evidence type="ECO:0000256" key="6">
    <source>
        <dbReference type="ARBA" id="ARBA00023242"/>
    </source>
</evidence>
<dbReference type="Gene3D" id="1.10.246.60">
    <property type="entry name" value="Eukaryotic translation initiation factor 3 like domains"/>
    <property type="match status" value="1"/>
</dbReference>
<proteinExistence type="inferred from homology"/>
<feature type="compositionally biased region" description="Basic and acidic residues" evidence="8">
    <location>
        <begin position="104"/>
        <end position="117"/>
    </location>
</feature>